<gene>
    <name evidence="1" type="ORF">M431DRAFT_407402</name>
</gene>
<dbReference type="RefSeq" id="XP_024775389.1">
    <property type="nucleotide sequence ID" value="XM_024914913.1"/>
</dbReference>
<evidence type="ECO:0000313" key="1">
    <source>
        <dbReference type="EMBL" id="PTB55712.1"/>
    </source>
</evidence>
<proteinExistence type="predicted"/>
<dbReference type="AlphaFoldDB" id="A0A2T4AFD1"/>
<keyword evidence="2" id="KW-1185">Reference proteome</keyword>
<reference evidence="1 2" key="1">
    <citation type="submission" date="2016-07" db="EMBL/GenBank/DDBJ databases">
        <title>Multiple horizontal gene transfer events from other fungi enriched the ability of initially mycotrophic Trichoderma (Ascomycota) to feed on dead plant biomass.</title>
        <authorList>
            <consortium name="DOE Joint Genome Institute"/>
            <person name="Aerts A."/>
            <person name="Atanasova L."/>
            <person name="Chenthamara K."/>
            <person name="Zhang J."/>
            <person name="Grujic M."/>
            <person name="Henrissat B."/>
            <person name="Kuo A."/>
            <person name="Salamov A."/>
            <person name="Lipzen A."/>
            <person name="Labutti K."/>
            <person name="Barry K."/>
            <person name="Miao Y."/>
            <person name="Rahimi M.J."/>
            <person name="Shen Q."/>
            <person name="Grigoriev I.V."/>
            <person name="Kubicek C.P."/>
            <person name="Druzhinina I.S."/>
        </authorList>
    </citation>
    <scope>NUCLEOTIDE SEQUENCE [LARGE SCALE GENOMIC DNA]</scope>
    <source>
        <strain evidence="1 2">CBS 226.95</strain>
    </source>
</reference>
<evidence type="ECO:0000313" key="2">
    <source>
        <dbReference type="Proteomes" id="UP000241690"/>
    </source>
</evidence>
<dbReference type="EMBL" id="KZ679679">
    <property type="protein sequence ID" value="PTB55712.1"/>
    <property type="molecule type" value="Genomic_DNA"/>
</dbReference>
<name>A0A2T4AFD1_TRIHA</name>
<dbReference type="GeneID" id="36623479"/>
<dbReference type="Proteomes" id="UP000241690">
    <property type="component" value="Unassembled WGS sequence"/>
</dbReference>
<sequence length="137" mass="15949">MGYYFSSISGESLPLMERLYSSVRNFRSLKYRLPVLFFNDIQRLNYGVWEIRHGTWETDGFCGFCGFCLAGCSSFFFSFRSPSPSHPHSLYHCHFSRFPSVVCIRTPLLSSAYGYSMHSLRIRGSTIHTKCIPRRQY</sequence>
<protein>
    <submittedName>
        <fullName evidence="1">Uncharacterized protein</fullName>
    </submittedName>
</protein>
<accession>A0A2T4AFD1</accession>
<organism evidence="1 2">
    <name type="scientific">Trichoderma harzianum CBS 226.95</name>
    <dbReference type="NCBI Taxonomy" id="983964"/>
    <lineage>
        <taxon>Eukaryota</taxon>
        <taxon>Fungi</taxon>
        <taxon>Dikarya</taxon>
        <taxon>Ascomycota</taxon>
        <taxon>Pezizomycotina</taxon>
        <taxon>Sordariomycetes</taxon>
        <taxon>Hypocreomycetidae</taxon>
        <taxon>Hypocreales</taxon>
        <taxon>Hypocreaceae</taxon>
        <taxon>Trichoderma</taxon>
    </lineage>
</organism>